<gene>
    <name evidence="3" type="ORF">BDQ12DRAFT_692754</name>
</gene>
<evidence type="ECO:0000259" key="2">
    <source>
        <dbReference type="PROSITE" id="PS50097"/>
    </source>
</evidence>
<evidence type="ECO:0000256" key="1">
    <source>
        <dbReference type="SAM" id="MobiDB-lite"/>
    </source>
</evidence>
<dbReference type="OrthoDB" id="3223751at2759"/>
<accession>A0A5C3LHW3</accession>
<name>A0A5C3LHW3_9AGAR</name>
<protein>
    <recommendedName>
        <fullName evidence="2">BTB domain-containing protein</fullName>
    </recommendedName>
</protein>
<organism evidence="3 4">
    <name type="scientific">Crucibulum laeve</name>
    <dbReference type="NCBI Taxonomy" id="68775"/>
    <lineage>
        <taxon>Eukaryota</taxon>
        <taxon>Fungi</taxon>
        <taxon>Dikarya</taxon>
        <taxon>Basidiomycota</taxon>
        <taxon>Agaricomycotina</taxon>
        <taxon>Agaricomycetes</taxon>
        <taxon>Agaricomycetidae</taxon>
        <taxon>Agaricales</taxon>
        <taxon>Agaricineae</taxon>
        <taxon>Nidulariaceae</taxon>
        <taxon>Crucibulum</taxon>
    </lineage>
</organism>
<dbReference type="Proteomes" id="UP000308652">
    <property type="component" value="Unassembled WGS sequence"/>
</dbReference>
<dbReference type="CDD" id="cd18186">
    <property type="entry name" value="BTB_POZ_ZBTB_KLHL-like"/>
    <property type="match status" value="1"/>
</dbReference>
<dbReference type="SMART" id="SM00225">
    <property type="entry name" value="BTB"/>
    <property type="match status" value="1"/>
</dbReference>
<dbReference type="EMBL" id="ML213680">
    <property type="protein sequence ID" value="TFK32272.1"/>
    <property type="molecule type" value="Genomic_DNA"/>
</dbReference>
<dbReference type="AlphaFoldDB" id="A0A5C3LHW3"/>
<evidence type="ECO:0000313" key="3">
    <source>
        <dbReference type="EMBL" id="TFK32272.1"/>
    </source>
</evidence>
<dbReference type="PROSITE" id="PS50097">
    <property type="entry name" value="BTB"/>
    <property type="match status" value="1"/>
</dbReference>
<proteinExistence type="predicted"/>
<dbReference type="InterPro" id="IPR000210">
    <property type="entry name" value="BTB/POZ_dom"/>
</dbReference>
<dbReference type="Gene3D" id="3.30.710.10">
    <property type="entry name" value="Potassium Channel Kv1.1, Chain A"/>
    <property type="match status" value="1"/>
</dbReference>
<feature type="domain" description="BTB" evidence="2">
    <location>
        <begin position="34"/>
        <end position="102"/>
    </location>
</feature>
<sequence>MEDGHDHSAIASSSKEPVGQNTPAHHGKYYFDDEMSIFLVENTLFKVHRHYLVRESDFFRSLFSCPVPPGEKKEGSSDQCPIPLHGVRASEFETLLDYFYDGLHPDYEDATTPLPKKKKGRKATEAWKNVDGSIQQLIDLLSIATRYDFERVRTYAIESIGACRKPLDPVERIGLAERYDIPQWLESAYEDLCVRQEPLKVHEAEHLGLTKSVLVAEAREALRRTTYQLNPYYTQQILGTAQQFDPALVSRIVQQVFFPA</sequence>
<evidence type="ECO:0000313" key="4">
    <source>
        <dbReference type="Proteomes" id="UP000308652"/>
    </source>
</evidence>
<dbReference type="InterPro" id="IPR011333">
    <property type="entry name" value="SKP1/BTB/POZ_sf"/>
</dbReference>
<keyword evidence="4" id="KW-1185">Reference proteome</keyword>
<reference evidence="3 4" key="1">
    <citation type="journal article" date="2019" name="Nat. Ecol. Evol.">
        <title>Megaphylogeny resolves global patterns of mushroom evolution.</title>
        <authorList>
            <person name="Varga T."/>
            <person name="Krizsan K."/>
            <person name="Foldi C."/>
            <person name="Dima B."/>
            <person name="Sanchez-Garcia M."/>
            <person name="Sanchez-Ramirez S."/>
            <person name="Szollosi G.J."/>
            <person name="Szarkandi J.G."/>
            <person name="Papp V."/>
            <person name="Albert L."/>
            <person name="Andreopoulos W."/>
            <person name="Angelini C."/>
            <person name="Antonin V."/>
            <person name="Barry K.W."/>
            <person name="Bougher N.L."/>
            <person name="Buchanan P."/>
            <person name="Buyck B."/>
            <person name="Bense V."/>
            <person name="Catcheside P."/>
            <person name="Chovatia M."/>
            <person name="Cooper J."/>
            <person name="Damon W."/>
            <person name="Desjardin D."/>
            <person name="Finy P."/>
            <person name="Geml J."/>
            <person name="Haridas S."/>
            <person name="Hughes K."/>
            <person name="Justo A."/>
            <person name="Karasinski D."/>
            <person name="Kautmanova I."/>
            <person name="Kiss B."/>
            <person name="Kocsube S."/>
            <person name="Kotiranta H."/>
            <person name="LaButti K.M."/>
            <person name="Lechner B.E."/>
            <person name="Liimatainen K."/>
            <person name="Lipzen A."/>
            <person name="Lukacs Z."/>
            <person name="Mihaltcheva S."/>
            <person name="Morgado L.N."/>
            <person name="Niskanen T."/>
            <person name="Noordeloos M.E."/>
            <person name="Ohm R.A."/>
            <person name="Ortiz-Santana B."/>
            <person name="Ovrebo C."/>
            <person name="Racz N."/>
            <person name="Riley R."/>
            <person name="Savchenko A."/>
            <person name="Shiryaev A."/>
            <person name="Soop K."/>
            <person name="Spirin V."/>
            <person name="Szebenyi C."/>
            <person name="Tomsovsky M."/>
            <person name="Tulloss R.E."/>
            <person name="Uehling J."/>
            <person name="Grigoriev I.V."/>
            <person name="Vagvolgyi C."/>
            <person name="Papp T."/>
            <person name="Martin F.M."/>
            <person name="Miettinen O."/>
            <person name="Hibbett D.S."/>
            <person name="Nagy L.G."/>
        </authorList>
    </citation>
    <scope>NUCLEOTIDE SEQUENCE [LARGE SCALE GENOMIC DNA]</scope>
    <source>
        <strain evidence="3 4">CBS 166.37</strain>
    </source>
</reference>
<feature type="region of interest" description="Disordered" evidence="1">
    <location>
        <begin position="1"/>
        <end position="25"/>
    </location>
</feature>
<dbReference type="STRING" id="68775.A0A5C3LHW3"/>
<feature type="compositionally biased region" description="Polar residues" evidence="1">
    <location>
        <begin position="10"/>
        <end position="23"/>
    </location>
</feature>
<dbReference type="Pfam" id="PF00651">
    <property type="entry name" value="BTB"/>
    <property type="match status" value="1"/>
</dbReference>
<dbReference type="SUPFAM" id="SSF54695">
    <property type="entry name" value="POZ domain"/>
    <property type="match status" value="1"/>
</dbReference>